<keyword evidence="1" id="KW-0813">Transport</keyword>
<dbReference type="Gene3D" id="3.40.50.300">
    <property type="entry name" value="P-loop containing nucleotide triphosphate hydrolases"/>
    <property type="match status" value="1"/>
</dbReference>
<gene>
    <name evidence="5" type="ORF">H8R10_05500</name>
</gene>
<evidence type="ECO:0000256" key="3">
    <source>
        <dbReference type="ARBA" id="ARBA00022840"/>
    </source>
</evidence>
<dbReference type="PROSITE" id="PS50893">
    <property type="entry name" value="ABC_TRANSPORTER_2"/>
    <property type="match status" value="1"/>
</dbReference>
<keyword evidence="3 5" id="KW-0067">ATP-binding</keyword>
<feature type="domain" description="ABC transporter" evidence="4">
    <location>
        <begin position="6"/>
        <end position="238"/>
    </location>
</feature>
<reference evidence="5 6" key="1">
    <citation type="submission" date="2020-08" db="EMBL/GenBank/DDBJ databases">
        <title>Winkia gen. nov., sp. nov., isolated from faeces of the Anser albifrons in China.</title>
        <authorList>
            <person name="Liu Q."/>
        </authorList>
    </citation>
    <scope>NUCLEOTIDE SEQUENCE [LARGE SCALE GENOMIC DNA]</scope>
    <source>
        <strain evidence="5 6">C62</strain>
    </source>
</reference>
<dbReference type="GO" id="GO:0005524">
    <property type="term" value="F:ATP binding"/>
    <property type="evidence" value="ECO:0007669"/>
    <property type="project" value="UniProtKB-KW"/>
</dbReference>
<dbReference type="AlphaFoldDB" id="A0A8I0KW65"/>
<dbReference type="InterPro" id="IPR017871">
    <property type="entry name" value="ABC_transporter-like_CS"/>
</dbReference>
<dbReference type="EMBL" id="JACRUO010000001">
    <property type="protein sequence ID" value="MBD3689679.1"/>
    <property type="molecule type" value="Genomic_DNA"/>
</dbReference>
<dbReference type="InterPro" id="IPR050153">
    <property type="entry name" value="Metal_Ion_Import_ABC"/>
</dbReference>
<dbReference type="SMART" id="SM00382">
    <property type="entry name" value="AAA"/>
    <property type="match status" value="1"/>
</dbReference>
<protein>
    <submittedName>
        <fullName evidence="5">Anchored repeat-type ABC transporter ATP-binding subunit</fullName>
    </submittedName>
</protein>
<evidence type="ECO:0000313" key="5">
    <source>
        <dbReference type="EMBL" id="MBD3689679.1"/>
    </source>
</evidence>
<dbReference type="PROSITE" id="PS00211">
    <property type="entry name" value="ABC_TRANSPORTER_1"/>
    <property type="match status" value="1"/>
</dbReference>
<keyword evidence="6" id="KW-1185">Reference proteome</keyword>
<evidence type="ECO:0000256" key="1">
    <source>
        <dbReference type="ARBA" id="ARBA00022448"/>
    </source>
</evidence>
<dbReference type="PANTHER" id="PTHR42734">
    <property type="entry name" value="METAL TRANSPORT SYSTEM ATP-BINDING PROTEIN TM_0124-RELATED"/>
    <property type="match status" value="1"/>
</dbReference>
<evidence type="ECO:0000313" key="6">
    <source>
        <dbReference type="Proteomes" id="UP000627538"/>
    </source>
</evidence>
<dbReference type="SUPFAM" id="SSF52540">
    <property type="entry name" value="P-loop containing nucleoside triphosphate hydrolases"/>
    <property type="match status" value="1"/>
</dbReference>
<proteinExistence type="predicted"/>
<dbReference type="CDD" id="cd03235">
    <property type="entry name" value="ABC_Metallic_Cations"/>
    <property type="match status" value="1"/>
</dbReference>
<comment type="caution">
    <text evidence="5">The sequence shown here is derived from an EMBL/GenBank/DDBJ whole genome shotgun (WGS) entry which is preliminary data.</text>
</comment>
<dbReference type="NCBIfam" id="TIGR03771">
    <property type="entry name" value="anch_rpt_ABC"/>
    <property type="match status" value="1"/>
</dbReference>
<dbReference type="Proteomes" id="UP000627538">
    <property type="component" value="Unassembled WGS sequence"/>
</dbReference>
<dbReference type="InterPro" id="IPR022508">
    <property type="entry name" value="ABC_trspt_anch-rpt_ATP-bd"/>
</dbReference>
<dbReference type="Pfam" id="PF00005">
    <property type="entry name" value="ABC_tran"/>
    <property type="match status" value="1"/>
</dbReference>
<organism evidence="5 6">
    <name type="scientific">Nanchangia anserum</name>
    <dbReference type="NCBI Taxonomy" id="2692125"/>
    <lineage>
        <taxon>Bacteria</taxon>
        <taxon>Bacillati</taxon>
        <taxon>Actinomycetota</taxon>
        <taxon>Actinomycetes</taxon>
        <taxon>Actinomycetales</taxon>
        <taxon>Actinomycetaceae</taxon>
        <taxon>Nanchangia</taxon>
    </lineage>
</organism>
<sequence>MSARPLDVNGVCVSYGSHEALRDVTLSLHRGEFVGLVGPNGAGKTTLLRTILGILTPTAGTIRVAGVSGRAAAARIGYVPQRHDFAWDYPVSVEQVVMSGLTPLMRWGRRAREDDYAACFRALRHVAMDHARTRTIGELSGGQRQRVLVARALVRNPDLLLLDEPFTGLDQPTIDLLFDLFTELAAGGSTLLMSTHDLAGACHRCPRLVLVNTTVRADAPAEALTDAEVWMSTYGVGADSSLLASVGVRA</sequence>
<dbReference type="GO" id="GO:0016887">
    <property type="term" value="F:ATP hydrolysis activity"/>
    <property type="evidence" value="ECO:0007669"/>
    <property type="project" value="InterPro"/>
</dbReference>
<dbReference type="RefSeq" id="WP_191071709.1">
    <property type="nucleotide sequence ID" value="NZ_CP060506.1"/>
</dbReference>
<dbReference type="InterPro" id="IPR027417">
    <property type="entry name" value="P-loop_NTPase"/>
</dbReference>
<accession>A0A8I0KW65</accession>
<dbReference type="InterPro" id="IPR003439">
    <property type="entry name" value="ABC_transporter-like_ATP-bd"/>
</dbReference>
<keyword evidence="2" id="KW-0547">Nucleotide-binding</keyword>
<dbReference type="InterPro" id="IPR003593">
    <property type="entry name" value="AAA+_ATPase"/>
</dbReference>
<name>A0A8I0KW65_9ACTO</name>
<evidence type="ECO:0000256" key="2">
    <source>
        <dbReference type="ARBA" id="ARBA00022741"/>
    </source>
</evidence>
<evidence type="ECO:0000259" key="4">
    <source>
        <dbReference type="PROSITE" id="PS50893"/>
    </source>
</evidence>